<dbReference type="Gene3D" id="2.160.10.10">
    <property type="entry name" value="Hexapeptide repeat proteins"/>
    <property type="match status" value="1"/>
</dbReference>
<keyword evidence="1" id="KW-0808">Transferase</keyword>
<dbReference type="GO" id="GO:0016740">
    <property type="term" value="F:transferase activity"/>
    <property type="evidence" value="ECO:0007669"/>
    <property type="project" value="UniProtKB-KW"/>
</dbReference>
<reference evidence="1 2" key="1">
    <citation type="submission" date="2019-03" db="EMBL/GenBank/DDBJ databases">
        <title>Genomic Encyclopedia of Type Strains, Phase IV (KMG-IV): sequencing the most valuable type-strain genomes for metagenomic binning, comparative biology and taxonomic classification.</title>
        <authorList>
            <person name="Goeker M."/>
        </authorList>
    </citation>
    <scope>NUCLEOTIDE SEQUENCE [LARGE SCALE GENOMIC DNA]</scope>
    <source>
        <strain evidence="1 2">DSM 13328</strain>
    </source>
</reference>
<organism evidence="1 2">
    <name type="scientific">Methanimicrococcus blatticola</name>
    <dbReference type="NCBI Taxonomy" id="91560"/>
    <lineage>
        <taxon>Archaea</taxon>
        <taxon>Methanobacteriati</taxon>
        <taxon>Methanobacteriota</taxon>
        <taxon>Stenosarchaea group</taxon>
        <taxon>Methanomicrobia</taxon>
        <taxon>Methanosarcinales</taxon>
        <taxon>Methanosarcinaceae</taxon>
        <taxon>Methanimicrococcus</taxon>
    </lineage>
</organism>
<dbReference type="OrthoDB" id="10940at2157"/>
<dbReference type="InterPro" id="IPR001451">
    <property type="entry name" value="Hexapep"/>
</dbReference>
<dbReference type="EMBL" id="SNYS01000006">
    <property type="protein sequence ID" value="TDQ70142.1"/>
    <property type="molecule type" value="Genomic_DNA"/>
</dbReference>
<keyword evidence="2" id="KW-1185">Reference proteome</keyword>
<dbReference type="Pfam" id="PF00132">
    <property type="entry name" value="Hexapep"/>
    <property type="match status" value="1"/>
</dbReference>
<evidence type="ECO:0000313" key="1">
    <source>
        <dbReference type="EMBL" id="TDQ70142.1"/>
    </source>
</evidence>
<dbReference type="PANTHER" id="PTHR13061:SF29">
    <property type="entry name" value="GAMMA CARBONIC ANHYDRASE-LIKE 1, MITOCHONDRIAL-RELATED"/>
    <property type="match status" value="1"/>
</dbReference>
<proteinExistence type="predicted"/>
<dbReference type="AlphaFoldDB" id="A0A484F6I2"/>
<dbReference type="SUPFAM" id="SSF51161">
    <property type="entry name" value="Trimeric LpxA-like enzymes"/>
    <property type="match status" value="1"/>
</dbReference>
<comment type="caution">
    <text evidence="1">The sequence shown here is derived from an EMBL/GenBank/DDBJ whole genome shotgun (WGS) entry which is preliminary data.</text>
</comment>
<dbReference type="InterPro" id="IPR050484">
    <property type="entry name" value="Transf_Hexapept/Carb_Anhydrase"/>
</dbReference>
<dbReference type="PANTHER" id="PTHR13061">
    <property type="entry name" value="DYNACTIN SUBUNIT P25"/>
    <property type="match status" value="1"/>
</dbReference>
<protein>
    <submittedName>
        <fullName evidence="1">Carbonic anhydrase/acetyltransferase-like protein (Isoleucine patch superfamily)</fullName>
    </submittedName>
</protein>
<name>A0A484F6I2_9EURY</name>
<sequence>MLRKAKNATIVGNAEFAENTNVWYGAVIRADAGPMKIGENSNIQDNCVLHSNIDQPTVIGKNVTIGHSAVVHGAIIEDNVTIGMNSTVLDGAVIGEGSIVGANALVPAGKVIPPHSMVLGVPGKIVREVTEEEVQATIKNALWYVELSKVLEE</sequence>
<dbReference type="InterPro" id="IPR047324">
    <property type="entry name" value="LbH_gamma_CA-like"/>
</dbReference>
<gene>
    <name evidence="1" type="ORF">C7391_0481</name>
</gene>
<dbReference type="CDD" id="cd04645">
    <property type="entry name" value="LbH_gamma_CA_like"/>
    <property type="match status" value="1"/>
</dbReference>
<accession>A0A484F6I2</accession>
<dbReference type="InterPro" id="IPR011004">
    <property type="entry name" value="Trimer_LpxA-like_sf"/>
</dbReference>
<dbReference type="Proteomes" id="UP000294855">
    <property type="component" value="Unassembled WGS sequence"/>
</dbReference>
<dbReference type="RefSeq" id="WP_133516960.1">
    <property type="nucleotide sequence ID" value="NZ_JAHDUW010000005.1"/>
</dbReference>
<evidence type="ECO:0000313" key="2">
    <source>
        <dbReference type="Proteomes" id="UP000294855"/>
    </source>
</evidence>